<evidence type="ECO:0000313" key="2">
    <source>
        <dbReference type="WBParaSite" id="MBELARI_LOCUS6441.2"/>
    </source>
</evidence>
<accession>A0AAF3FH72</accession>
<keyword evidence="1" id="KW-1185">Reference proteome</keyword>
<reference evidence="2" key="1">
    <citation type="submission" date="2024-02" db="UniProtKB">
        <authorList>
            <consortium name="WormBaseParasite"/>
        </authorList>
    </citation>
    <scope>IDENTIFICATION</scope>
</reference>
<proteinExistence type="predicted"/>
<dbReference type="WBParaSite" id="MBELARI_LOCUS6441.2">
    <property type="protein sequence ID" value="MBELARI_LOCUS6441.2"/>
    <property type="gene ID" value="MBELARI_LOCUS6441"/>
</dbReference>
<sequence>MIAKSTVATKSSNEPLRFCRENLKKIKETNTTFSNSFVQAKSKLSRDRSEPEIEYDQLSFAEKLALLVEDELVDPLLDSISDEIQRTKRAYNTEGFGAVLKVIFSAPVSAEQRERERREAETFGAEVDEVVDRTRRSISRDFEFGEPVDR</sequence>
<name>A0AAF3FH72_9BILA</name>
<dbReference type="Proteomes" id="UP000887575">
    <property type="component" value="Unassembled WGS sequence"/>
</dbReference>
<organism evidence="1 2">
    <name type="scientific">Mesorhabditis belari</name>
    <dbReference type="NCBI Taxonomy" id="2138241"/>
    <lineage>
        <taxon>Eukaryota</taxon>
        <taxon>Metazoa</taxon>
        <taxon>Ecdysozoa</taxon>
        <taxon>Nematoda</taxon>
        <taxon>Chromadorea</taxon>
        <taxon>Rhabditida</taxon>
        <taxon>Rhabditina</taxon>
        <taxon>Rhabditomorpha</taxon>
        <taxon>Rhabditoidea</taxon>
        <taxon>Rhabditidae</taxon>
        <taxon>Mesorhabditinae</taxon>
        <taxon>Mesorhabditis</taxon>
    </lineage>
</organism>
<evidence type="ECO:0000313" key="1">
    <source>
        <dbReference type="Proteomes" id="UP000887575"/>
    </source>
</evidence>
<dbReference type="AlphaFoldDB" id="A0AAF3FH72"/>
<protein>
    <submittedName>
        <fullName evidence="2">Uncharacterized protein</fullName>
    </submittedName>
</protein>